<name>A0AAD4N6N5_9BILA</name>
<dbReference type="GO" id="GO:0008234">
    <property type="term" value="F:cysteine-type peptidase activity"/>
    <property type="evidence" value="ECO:0007669"/>
    <property type="project" value="UniProtKB-KW"/>
</dbReference>
<dbReference type="PRINTS" id="PR00705">
    <property type="entry name" value="PAPAIN"/>
</dbReference>
<keyword evidence="11" id="KW-1185">Reference proteome</keyword>
<dbReference type="GO" id="GO:0006508">
    <property type="term" value="P:proteolysis"/>
    <property type="evidence" value="ECO:0007669"/>
    <property type="project" value="UniProtKB-KW"/>
</dbReference>
<dbReference type="InterPro" id="IPR038765">
    <property type="entry name" value="Papain-like_cys_pep_sf"/>
</dbReference>
<evidence type="ECO:0000256" key="1">
    <source>
        <dbReference type="ARBA" id="ARBA00008455"/>
    </source>
</evidence>
<keyword evidence="6" id="KW-0865">Zymogen</keyword>
<gene>
    <name evidence="10" type="ORF">DdX_09213</name>
</gene>
<keyword evidence="4" id="KW-0378">Hydrolase</keyword>
<keyword evidence="3 8" id="KW-0732">Signal</keyword>
<dbReference type="PANTHER" id="PTHR12411">
    <property type="entry name" value="CYSTEINE PROTEASE FAMILY C1-RELATED"/>
    <property type="match status" value="1"/>
</dbReference>
<comment type="caution">
    <text evidence="10">The sequence shown here is derived from an EMBL/GenBank/DDBJ whole genome shotgun (WGS) entry which is preliminary data.</text>
</comment>
<sequence>MFLSSCLYAFVLTLTFETTFAISPLAENLSGQELVDYVNSRQNLWTAKLNPRFDSMTVEDKMRMTGLKMKTEKGSKNLAESRFLDIDLPKSFDAREHWPKCKSIKQIGDQSHCGSCWAFGAVAAMSDRICIASKGEVQVSLSAADLLSCCQDCGEGCNGGSENAAWQFWIKEGIVTGSNYTAKQGCRPYTFPPCEHHTNVTEYPQCTSLPDYKAPKCEKKCQESYKDKTYDEDKHYGKTFFNVEASVESIQKELYTNGPLEVAFDVMEDFLHYAGGIYSHQAGGRTPYGHAVKLIGWGEENGTPYWTIANSWNTGWGEHGFFRMIRGQNECGIESSVVGGLPDLNRTRIN</sequence>
<comment type="similarity">
    <text evidence="1">Belongs to the peptidase C1 family.</text>
</comment>
<evidence type="ECO:0000256" key="5">
    <source>
        <dbReference type="ARBA" id="ARBA00022807"/>
    </source>
</evidence>
<proteinExistence type="inferred from homology"/>
<dbReference type="AlphaFoldDB" id="A0AAD4N6N5"/>
<evidence type="ECO:0000313" key="10">
    <source>
        <dbReference type="EMBL" id="KAI1713141.1"/>
    </source>
</evidence>
<dbReference type="InterPro" id="IPR013128">
    <property type="entry name" value="Peptidase_C1A"/>
</dbReference>
<dbReference type="FunFam" id="3.90.70.10:FF:000031">
    <property type="entry name" value="Cathepsin B"/>
    <property type="match status" value="1"/>
</dbReference>
<keyword evidence="5" id="KW-0788">Thiol protease</keyword>
<accession>A0AAD4N6N5</accession>
<evidence type="ECO:0000256" key="7">
    <source>
        <dbReference type="ARBA" id="ARBA00023157"/>
    </source>
</evidence>
<dbReference type="PROSITE" id="PS00640">
    <property type="entry name" value="THIOL_PROTEASE_ASN"/>
    <property type="match status" value="1"/>
</dbReference>
<feature type="chain" id="PRO_5042050752" evidence="8">
    <location>
        <begin position="22"/>
        <end position="350"/>
    </location>
</feature>
<evidence type="ECO:0000256" key="6">
    <source>
        <dbReference type="ARBA" id="ARBA00023145"/>
    </source>
</evidence>
<reference evidence="10" key="1">
    <citation type="submission" date="2022-01" db="EMBL/GenBank/DDBJ databases">
        <title>Genome Sequence Resource for Two Populations of Ditylenchus destructor, the Migratory Endoparasitic Phytonematode.</title>
        <authorList>
            <person name="Zhang H."/>
            <person name="Lin R."/>
            <person name="Xie B."/>
        </authorList>
    </citation>
    <scope>NUCLEOTIDE SEQUENCE</scope>
    <source>
        <strain evidence="10">BazhouSP</strain>
    </source>
</reference>
<dbReference type="Gene3D" id="3.90.70.10">
    <property type="entry name" value="Cysteine proteinases"/>
    <property type="match status" value="1"/>
</dbReference>
<evidence type="ECO:0000256" key="3">
    <source>
        <dbReference type="ARBA" id="ARBA00022729"/>
    </source>
</evidence>
<organism evidence="10 11">
    <name type="scientific">Ditylenchus destructor</name>
    <dbReference type="NCBI Taxonomy" id="166010"/>
    <lineage>
        <taxon>Eukaryota</taxon>
        <taxon>Metazoa</taxon>
        <taxon>Ecdysozoa</taxon>
        <taxon>Nematoda</taxon>
        <taxon>Chromadorea</taxon>
        <taxon>Rhabditida</taxon>
        <taxon>Tylenchina</taxon>
        <taxon>Tylenchomorpha</taxon>
        <taxon>Sphaerularioidea</taxon>
        <taxon>Anguinidae</taxon>
        <taxon>Anguininae</taxon>
        <taxon>Ditylenchus</taxon>
    </lineage>
</organism>
<evidence type="ECO:0000256" key="2">
    <source>
        <dbReference type="ARBA" id="ARBA00022670"/>
    </source>
</evidence>
<protein>
    <submittedName>
        <fullName evidence="10">Papain family cysteine protease domain-containing protein</fullName>
    </submittedName>
</protein>
<evidence type="ECO:0000256" key="4">
    <source>
        <dbReference type="ARBA" id="ARBA00022801"/>
    </source>
</evidence>
<keyword evidence="7" id="KW-1015">Disulfide bond</keyword>
<evidence type="ECO:0000259" key="9">
    <source>
        <dbReference type="SMART" id="SM00645"/>
    </source>
</evidence>
<dbReference type="InterPro" id="IPR000668">
    <property type="entry name" value="Peptidase_C1A_C"/>
</dbReference>
<dbReference type="Proteomes" id="UP001201812">
    <property type="component" value="Unassembled WGS sequence"/>
</dbReference>
<dbReference type="InterPro" id="IPR000169">
    <property type="entry name" value="Pept_cys_AS"/>
</dbReference>
<feature type="domain" description="Peptidase C1A papain C-terminal" evidence="9">
    <location>
        <begin position="88"/>
        <end position="341"/>
    </location>
</feature>
<dbReference type="InterPro" id="IPR025661">
    <property type="entry name" value="Pept_asp_AS"/>
</dbReference>
<dbReference type="Pfam" id="PF00112">
    <property type="entry name" value="Peptidase_C1"/>
    <property type="match status" value="1"/>
</dbReference>
<dbReference type="SMART" id="SM00645">
    <property type="entry name" value="Pept_C1"/>
    <property type="match status" value="1"/>
</dbReference>
<dbReference type="SUPFAM" id="SSF54001">
    <property type="entry name" value="Cysteine proteinases"/>
    <property type="match status" value="1"/>
</dbReference>
<dbReference type="PROSITE" id="PS00139">
    <property type="entry name" value="THIOL_PROTEASE_CYS"/>
    <property type="match status" value="1"/>
</dbReference>
<dbReference type="CDD" id="cd02620">
    <property type="entry name" value="Peptidase_C1A_CathepsinB"/>
    <property type="match status" value="1"/>
</dbReference>
<feature type="signal peptide" evidence="8">
    <location>
        <begin position="1"/>
        <end position="21"/>
    </location>
</feature>
<evidence type="ECO:0000313" key="11">
    <source>
        <dbReference type="Proteomes" id="UP001201812"/>
    </source>
</evidence>
<dbReference type="EMBL" id="JAKKPZ010000016">
    <property type="protein sequence ID" value="KAI1713141.1"/>
    <property type="molecule type" value="Genomic_DNA"/>
</dbReference>
<evidence type="ECO:0000256" key="8">
    <source>
        <dbReference type="SAM" id="SignalP"/>
    </source>
</evidence>
<keyword evidence="2 10" id="KW-0645">Protease</keyword>